<evidence type="ECO:0000313" key="1">
    <source>
        <dbReference type="EMBL" id="AET00584.1"/>
    </source>
</evidence>
<dbReference type="AlphaFoldDB" id="G7K8N1"/>
<evidence type="ECO:0000313" key="3">
    <source>
        <dbReference type="Proteomes" id="UP000002051"/>
    </source>
</evidence>
<proteinExistence type="predicted"/>
<dbReference type="Gene3D" id="2.120.10.30">
    <property type="entry name" value="TolB, C-terminal domain"/>
    <property type="match status" value="1"/>
</dbReference>
<name>G7K8N1_MEDTR</name>
<dbReference type="Proteomes" id="UP000002051">
    <property type="component" value="Chromosome 5"/>
</dbReference>
<dbReference type="PaxDb" id="3880-AET00584"/>
<reference evidence="1 3" key="2">
    <citation type="journal article" date="2014" name="BMC Genomics">
        <title>An improved genome release (version Mt4.0) for the model legume Medicago truncatula.</title>
        <authorList>
            <person name="Tang H."/>
            <person name="Krishnakumar V."/>
            <person name="Bidwell S."/>
            <person name="Rosen B."/>
            <person name="Chan A."/>
            <person name="Zhou S."/>
            <person name="Gentzbittel L."/>
            <person name="Childs K.L."/>
            <person name="Yandell M."/>
            <person name="Gundlach H."/>
            <person name="Mayer K.F."/>
            <person name="Schwartz D.C."/>
            <person name="Town C.D."/>
        </authorList>
    </citation>
    <scope>GENOME REANNOTATION</scope>
    <source>
        <strain evidence="2 3">cv. Jemalong A17</strain>
    </source>
</reference>
<accession>G7K8N1</accession>
<dbReference type="EnsemblPlants" id="AET00584">
    <property type="protein sequence ID" value="AET00584"/>
    <property type="gene ID" value="MTR_5g093640"/>
</dbReference>
<evidence type="ECO:0000313" key="2">
    <source>
        <dbReference type="EnsemblPlants" id="AET00584"/>
    </source>
</evidence>
<protein>
    <submittedName>
        <fullName evidence="1 2">Uncharacterized protein</fullName>
    </submittedName>
</protein>
<reference evidence="2" key="3">
    <citation type="submission" date="2015-04" db="UniProtKB">
        <authorList>
            <consortium name="EnsemblPlants"/>
        </authorList>
    </citation>
    <scope>IDENTIFICATION</scope>
    <source>
        <strain evidence="2">cv. Jemalong A17</strain>
    </source>
</reference>
<keyword evidence="3" id="KW-1185">Reference proteome</keyword>
<sequence>MKREAIIKLLLELENRDNVFKNTIEPVTNSQKKKYILFACGKEKSSESVAEPRANSSLFMLLAGRPSNIKKNSRGQFWISMNKYNGTLYCGSLLASYASIIYP</sequence>
<dbReference type="EMBL" id="CM001221">
    <property type="protein sequence ID" value="AET00584.1"/>
    <property type="molecule type" value="Genomic_DNA"/>
</dbReference>
<reference evidence="1 3" key="1">
    <citation type="journal article" date="2011" name="Nature">
        <title>The Medicago genome provides insight into the evolution of rhizobial symbioses.</title>
        <authorList>
            <person name="Young N.D."/>
            <person name="Debelle F."/>
            <person name="Oldroyd G.E."/>
            <person name="Geurts R."/>
            <person name="Cannon S.B."/>
            <person name="Udvardi M.K."/>
            <person name="Benedito V.A."/>
            <person name="Mayer K.F."/>
            <person name="Gouzy J."/>
            <person name="Schoof H."/>
            <person name="Van de Peer Y."/>
            <person name="Proost S."/>
            <person name="Cook D.R."/>
            <person name="Meyers B.C."/>
            <person name="Spannagl M."/>
            <person name="Cheung F."/>
            <person name="De Mita S."/>
            <person name="Krishnakumar V."/>
            <person name="Gundlach H."/>
            <person name="Zhou S."/>
            <person name="Mudge J."/>
            <person name="Bharti A.K."/>
            <person name="Murray J.D."/>
            <person name="Naoumkina M.A."/>
            <person name="Rosen B."/>
            <person name="Silverstein K.A."/>
            <person name="Tang H."/>
            <person name="Rombauts S."/>
            <person name="Zhao P.X."/>
            <person name="Zhou P."/>
            <person name="Barbe V."/>
            <person name="Bardou P."/>
            <person name="Bechner M."/>
            <person name="Bellec A."/>
            <person name="Berger A."/>
            <person name="Berges H."/>
            <person name="Bidwell S."/>
            <person name="Bisseling T."/>
            <person name="Choisne N."/>
            <person name="Couloux A."/>
            <person name="Denny R."/>
            <person name="Deshpande S."/>
            <person name="Dai X."/>
            <person name="Doyle J.J."/>
            <person name="Dudez A.M."/>
            <person name="Farmer A.D."/>
            <person name="Fouteau S."/>
            <person name="Franken C."/>
            <person name="Gibelin C."/>
            <person name="Gish J."/>
            <person name="Goldstein S."/>
            <person name="Gonzalez A.J."/>
            <person name="Green P.J."/>
            <person name="Hallab A."/>
            <person name="Hartog M."/>
            <person name="Hua A."/>
            <person name="Humphray S.J."/>
            <person name="Jeong D.H."/>
            <person name="Jing Y."/>
            <person name="Jocker A."/>
            <person name="Kenton S.M."/>
            <person name="Kim D.J."/>
            <person name="Klee K."/>
            <person name="Lai H."/>
            <person name="Lang C."/>
            <person name="Lin S."/>
            <person name="Macmil S.L."/>
            <person name="Magdelenat G."/>
            <person name="Matthews L."/>
            <person name="McCorrison J."/>
            <person name="Monaghan E.L."/>
            <person name="Mun J.H."/>
            <person name="Najar F.Z."/>
            <person name="Nicholson C."/>
            <person name="Noirot C."/>
            <person name="O'Bleness M."/>
            <person name="Paule C.R."/>
            <person name="Poulain J."/>
            <person name="Prion F."/>
            <person name="Qin B."/>
            <person name="Qu C."/>
            <person name="Retzel E.F."/>
            <person name="Riddle C."/>
            <person name="Sallet E."/>
            <person name="Samain S."/>
            <person name="Samson N."/>
            <person name="Sanders I."/>
            <person name="Saurat O."/>
            <person name="Scarpelli C."/>
            <person name="Schiex T."/>
            <person name="Segurens B."/>
            <person name="Severin A.J."/>
            <person name="Sherrier D.J."/>
            <person name="Shi R."/>
            <person name="Sims S."/>
            <person name="Singer S.R."/>
            <person name="Sinharoy S."/>
            <person name="Sterck L."/>
            <person name="Viollet A."/>
            <person name="Wang B.B."/>
            <person name="Wang K."/>
            <person name="Wang M."/>
            <person name="Wang X."/>
            <person name="Warfsmann J."/>
            <person name="Weissenbach J."/>
            <person name="White D.D."/>
            <person name="White J.D."/>
            <person name="Wiley G.B."/>
            <person name="Wincker P."/>
            <person name="Xing Y."/>
            <person name="Yang L."/>
            <person name="Yao Z."/>
            <person name="Ying F."/>
            <person name="Zhai J."/>
            <person name="Zhou L."/>
            <person name="Zuber A."/>
            <person name="Denarie J."/>
            <person name="Dixon R.A."/>
            <person name="May G.D."/>
            <person name="Schwartz D.C."/>
            <person name="Rogers J."/>
            <person name="Quetier F."/>
            <person name="Town C.D."/>
            <person name="Roe B.A."/>
        </authorList>
    </citation>
    <scope>NUCLEOTIDE SEQUENCE [LARGE SCALE GENOMIC DNA]</scope>
    <source>
        <strain evidence="1">A17</strain>
        <strain evidence="2 3">cv. Jemalong A17</strain>
    </source>
</reference>
<dbReference type="InterPro" id="IPR011042">
    <property type="entry name" value="6-blade_b-propeller_TolB-like"/>
</dbReference>
<gene>
    <name evidence="1" type="ordered locus">MTR_5g093640</name>
</gene>
<dbReference type="HOGENOM" id="CLU_2267773_0_0_1"/>
<organism evidence="1 3">
    <name type="scientific">Medicago truncatula</name>
    <name type="common">Barrel medic</name>
    <name type="synonym">Medicago tribuloides</name>
    <dbReference type="NCBI Taxonomy" id="3880"/>
    <lineage>
        <taxon>Eukaryota</taxon>
        <taxon>Viridiplantae</taxon>
        <taxon>Streptophyta</taxon>
        <taxon>Embryophyta</taxon>
        <taxon>Tracheophyta</taxon>
        <taxon>Spermatophyta</taxon>
        <taxon>Magnoliopsida</taxon>
        <taxon>eudicotyledons</taxon>
        <taxon>Gunneridae</taxon>
        <taxon>Pentapetalae</taxon>
        <taxon>rosids</taxon>
        <taxon>fabids</taxon>
        <taxon>Fabales</taxon>
        <taxon>Fabaceae</taxon>
        <taxon>Papilionoideae</taxon>
        <taxon>50 kb inversion clade</taxon>
        <taxon>NPAAA clade</taxon>
        <taxon>Hologalegina</taxon>
        <taxon>IRL clade</taxon>
        <taxon>Trifolieae</taxon>
        <taxon>Medicago</taxon>
    </lineage>
</organism>